<keyword evidence="2" id="KW-0808">Transferase</keyword>
<dbReference type="PIRSF" id="PIRSF005739">
    <property type="entry name" value="O-mtase"/>
    <property type="match status" value="1"/>
</dbReference>
<feature type="domain" description="O-methyltransferase C-terminal" evidence="4">
    <location>
        <begin position="137"/>
        <end position="348"/>
    </location>
</feature>
<keyword evidence="7" id="KW-1185">Reference proteome</keyword>
<dbReference type="InterPro" id="IPR012967">
    <property type="entry name" value="COMT_dimerisation"/>
</dbReference>
<dbReference type="SUPFAM" id="SSF46785">
    <property type="entry name" value="Winged helix' DNA-binding domain"/>
    <property type="match status" value="1"/>
</dbReference>
<name>A0A367Q554_9NOSO</name>
<dbReference type="Proteomes" id="UP000252107">
    <property type="component" value="Unassembled WGS sequence"/>
</dbReference>
<dbReference type="CDD" id="cd02440">
    <property type="entry name" value="AdoMet_MTases"/>
    <property type="match status" value="1"/>
</dbReference>
<dbReference type="Pfam" id="PF08100">
    <property type="entry name" value="Dimerisation"/>
    <property type="match status" value="1"/>
</dbReference>
<dbReference type="GO" id="GO:0032259">
    <property type="term" value="P:methylation"/>
    <property type="evidence" value="ECO:0007669"/>
    <property type="project" value="UniProtKB-KW"/>
</dbReference>
<dbReference type="PROSITE" id="PS51683">
    <property type="entry name" value="SAM_OMT_II"/>
    <property type="match status" value="1"/>
</dbReference>
<protein>
    <recommendedName>
        <fullName evidence="8">Methyltransferase</fullName>
    </recommendedName>
</protein>
<dbReference type="AlphaFoldDB" id="A0A367Q554"/>
<dbReference type="SUPFAM" id="SSF53335">
    <property type="entry name" value="S-adenosyl-L-methionine-dependent methyltransferases"/>
    <property type="match status" value="1"/>
</dbReference>
<dbReference type="PANTHER" id="PTHR43712">
    <property type="entry name" value="PUTATIVE (AFU_ORTHOLOGUE AFUA_4G14580)-RELATED"/>
    <property type="match status" value="1"/>
</dbReference>
<dbReference type="PANTHER" id="PTHR43712:SF2">
    <property type="entry name" value="O-METHYLTRANSFERASE CICE"/>
    <property type="match status" value="1"/>
</dbReference>
<evidence type="ECO:0008006" key="8">
    <source>
        <dbReference type="Google" id="ProtNLM"/>
    </source>
</evidence>
<sequence length="368" mass="41656">MNYSGWGKLHSSILSRYQSINVIIVIYFEKIMIPSEIQQAMYGFMSSHVLFVGDELGIFDLLAQDNWYTSEEIAKNTGVQAFSLERLLLASVAIGIVKKQIDKYQVSEHIKPFLAKTSPNYCGGAFTHFREISTQSFRFLKNAVQENQPQWKQFFGQEENYSPFTDLYKDPEVVDNFLSSMWGLGYLAAQELVKKYSFNKHSCLVDVGGGSGSFAIAALEQCLTLHAIVFDLPSVQSYLEQKRSQHQLDKRLNFVAGDFFKDDLPIGDLYVLGYILSDWSQQDGTNLLNKIYDSLPNGGTIMILEKLFDEDKNGPIETAMMNLAMLLETRGQHYSGSEYISWLQKIGFCNCQVIRSSGEKHLVVGVKP</sequence>
<comment type="caution">
    <text evidence="6">The sequence shown here is derived from an EMBL/GenBank/DDBJ whole genome shotgun (WGS) entry which is preliminary data.</text>
</comment>
<dbReference type="Gene3D" id="1.10.10.10">
    <property type="entry name" value="Winged helix-like DNA-binding domain superfamily/Winged helix DNA-binding domain"/>
    <property type="match status" value="1"/>
</dbReference>
<dbReference type="InterPro" id="IPR036388">
    <property type="entry name" value="WH-like_DNA-bd_sf"/>
</dbReference>
<evidence type="ECO:0000256" key="2">
    <source>
        <dbReference type="ARBA" id="ARBA00022679"/>
    </source>
</evidence>
<proteinExistence type="predicted"/>
<dbReference type="Pfam" id="PF00891">
    <property type="entry name" value="Methyltransf_2"/>
    <property type="match status" value="1"/>
</dbReference>
<reference evidence="6" key="1">
    <citation type="submission" date="2016-04" db="EMBL/GenBank/DDBJ databases">
        <authorList>
            <person name="Tabuchi Yagui T.R."/>
        </authorList>
    </citation>
    <scope>NUCLEOTIDE SEQUENCE [LARGE SCALE GENOMIC DNA]</scope>
    <source>
        <strain evidence="6">NIES-26</strain>
    </source>
</reference>
<dbReference type="InterPro" id="IPR036390">
    <property type="entry name" value="WH_DNA-bd_sf"/>
</dbReference>
<dbReference type="InterPro" id="IPR016461">
    <property type="entry name" value="COMT-like"/>
</dbReference>
<keyword evidence="1" id="KW-0489">Methyltransferase</keyword>
<dbReference type="InterPro" id="IPR029063">
    <property type="entry name" value="SAM-dependent_MTases_sf"/>
</dbReference>
<dbReference type="InterPro" id="IPR001077">
    <property type="entry name" value="COMT_C"/>
</dbReference>
<evidence type="ECO:0000256" key="3">
    <source>
        <dbReference type="ARBA" id="ARBA00022691"/>
    </source>
</evidence>
<evidence type="ECO:0000259" key="5">
    <source>
        <dbReference type="Pfam" id="PF08100"/>
    </source>
</evidence>
<dbReference type="GO" id="GO:0046983">
    <property type="term" value="F:protein dimerization activity"/>
    <property type="evidence" value="ECO:0007669"/>
    <property type="project" value="InterPro"/>
</dbReference>
<evidence type="ECO:0000259" key="4">
    <source>
        <dbReference type="Pfam" id="PF00891"/>
    </source>
</evidence>
<accession>A0A367Q554</accession>
<dbReference type="EMBL" id="LXQD01000341">
    <property type="protein sequence ID" value="RCJ19298.1"/>
    <property type="molecule type" value="Genomic_DNA"/>
</dbReference>
<evidence type="ECO:0000313" key="7">
    <source>
        <dbReference type="Proteomes" id="UP000252107"/>
    </source>
</evidence>
<dbReference type="Gene3D" id="3.40.50.150">
    <property type="entry name" value="Vaccinia Virus protein VP39"/>
    <property type="match status" value="1"/>
</dbReference>
<gene>
    <name evidence="6" type="ORF">A6770_32080</name>
</gene>
<organism evidence="6 7">
    <name type="scientific">Nostoc minutum NIES-26</name>
    <dbReference type="NCBI Taxonomy" id="1844469"/>
    <lineage>
        <taxon>Bacteria</taxon>
        <taxon>Bacillati</taxon>
        <taxon>Cyanobacteriota</taxon>
        <taxon>Cyanophyceae</taxon>
        <taxon>Nostocales</taxon>
        <taxon>Nostocaceae</taxon>
        <taxon>Nostoc</taxon>
    </lineage>
</organism>
<dbReference type="GO" id="GO:0008171">
    <property type="term" value="F:O-methyltransferase activity"/>
    <property type="evidence" value="ECO:0007669"/>
    <property type="project" value="InterPro"/>
</dbReference>
<evidence type="ECO:0000313" key="6">
    <source>
        <dbReference type="EMBL" id="RCJ19298.1"/>
    </source>
</evidence>
<feature type="domain" description="O-methyltransferase dimerisation" evidence="5">
    <location>
        <begin position="40"/>
        <end position="101"/>
    </location>
</feature>
<evidence type="ECO:0000256" key="1">
    <source>
        <dbReference type="ARBA" id="ARBA00022603"/>
    </source>
</evidence>
<keyword evidence="3" id="KW-0949">S-adenosyl-L-methionine</keyword>